<feature type="transmembrane region" description="Helical" evidence="2">
    <location>
        <begin position="98"/>
        <end position="114"/>
    </location>
</feature>
<protein>
    <recommendedName>
        <fullName evidence="5">Transmembrane protein</fullName>
    </recommendedName>
</protein>
<evidence type="ECO:0008006" key="5">
    <source>
        <dbReference type="Google" id="ProtNLM"/>
    </source>
</evidence>
<name>A0A396J0M0_MEDTR</name>
<keyword evidence="2" id="KW-0812">Transmembrane</keyword>
<sequence length="125" mass="14582">MTIHRPVTTHLHRRHRRLQPLQPTSSFFLSVKHSVSSQNKMKAQPREGNGQMAPDPSIREPRRGMRVKITNRSSPQTLVNRPLIDNDRCGIFWMKIKSLYLSELSVFFLVYLYLHSSIGSAKFMY</sequence>
<keyword evidence="2" id="KW-0472">Membrane</keyword>
<dbReference type="AlphaFoldDB" id="A0A396J0M0"/>
<evidence type="ECO:0000313" key="4">
    <source>
        <dbReference type="Proteomes" id="UP000265566"/>
    </source>
</evidence>
<gene>
    <name evidence="3" type="ORF">MtrunA17_Chr2g0278241</name>
</gene>
<organism evidence="3 4">
    <name type="scientific">Medicago truncatula</name>
    <name type="common">Barrel medic</name>
    <name type="synonym">Medicago tribuloides</name>
    <dbReference type="NCBI Taxonomy" id="3880"/>
    <lineage>
        <taxon>Eukaryota</taxon>
        <taxon>Viridiplantae</taxon>
        <taxon>Streptophyta</taxon>
        <taxon>Embryophyta</taxon>
        <taxon>Tracheophyta</taxon>
        <taxon>Spermatophyta</taxon>
        <taxon>Magnoliopsida</taxon>
        <taxon>eudicotyledons</taxon>
        <taxon>Gunneridae</taxon>
        <taxon>Pentapetalae</taxon>
        <taxon>rosids</taxon>
        <taxon>fabids</taxon>
        <taxon>Fabales</taxon>
        <taxon>Fabaceae</taxon>
        <taxon>Papilionoideae</taxon>
        <taxon>50 kb inversion clade</taxon>
        <taxon>NPAAA clade</taxon>
        <taxon>Hologalegina</taxon>
        <taxon>IRL clade</taxon>
        <taxon>Trifolieae</taxon>
        <taxon>Medicago</taxon>
    </lineage>
</organism>
<feature type="region of interest" description="Disordered" evidence="1">
    <location>
        <begin position="33"/>
        <end position="65"/>
    </location>
</feature>
<dbReference type="EMBL" id="PSQE01000002">
    <property type="protein sequence ID" value="RHN71566.1"/>
    <property type="molecule type" value="Genomic_DNA"/>
</dbReference>
<evidence type="ECO:0000256" key="1">
    <source>
        <dbReference type="SAM" id="MobiDB-lite"/>
    </source>
</evidence>
<evidence type="ECO:0000313" key="3">
    <source>
        <dbReference type="EMBL" id="RHN71566.1"/>
    </source>
</evidence>
<comment type="caution">
    <text evidence="3">The sequence shown here is derived from an EMBL/GenBank/DDBJ whole genome shotgun (WGS) entry which is preliminary data.</text>
</comment>
<keyword evidence="2" id="KW-1133">Transmembrane helix</keyword>
<dbReference type="Proteomes" id="UP000265566">
    <property type="component" value="Chromosome 2"/>
</dbReference>
<proteinExistence type="predicted"/>
<dbReference type="Gramene" id="rna7179">
    <property type="protein sequence ID" value="RHN71566.1"/>
    <property type="gene ID" value="gene7179"/>
</dbReference>
<evidence type="ECO:0000256" key="2">
    <source>
        <dbReference type="SAM" id="Phobius"/>
    </source>
</evidence>
<accession>A0A396J0M0</accession>
<reference evidence="4" key="1">
    <citation type="journal article" date="2018" name="Nat. Plants">
        <title>Whole-genome landscape of Medicago truncatula symbiotic genes.</title>
        <authorList>
            <person name="Pecrix Y."/>
            <person name="Staton S.E."/>
            <person name="Sallet E."/>
            <person name="Lelandais-Briere C."/>
            <person name="Moreau S."/>
            <person name="Carrere S."/>
            <person name="Blein T."/>
            <person name="Jardinaud M.F."/>
            <person name="Latrasse D."/>
            <person name="Zouine M."/>
            <person name="Zahm M."/>
            <person name="Kreplak J."/>
            <person name="Mayjonade B."/>
            <person name="Satge C."/>
            <person name="Perez M."/>
            <person name="Cauet S."/>
            <person name="Marande W."/>
            <person name="Chantry-Darmon C."/>
            <person name="Lopez-Roques C."/>
            <person name="Bouchez O."/>
            <person name="Berard A."/>
            <person name="Debelle F."/>
            <person name="Munos S."/>
            <person name="Bendahmane A."/>
            <person name="Berges H."/>
            <person name="Niebel A."/>
            <person name="Buitink J."/>
            <person name="Frugier F."/>
            <person name="Benhamed M."/>
            <person name="Crespi M."/>
            <person name="Gouzy J."/>
            <person name="Gamas P."/>
        </authorList>
    </citation>
    <scope>NUCLEOTIDE SEQUENCE [LARGE SCALE GENOMIC DNA]</scope>
    <source>
        <strain evidence="4">cv. Jemalong A17</strain>
    </source>
</reference>